<reference evidence="4 7" key="2">
    <citation type="submission" date="2018-03" db="EMBL/GenBank/DDBJ databases">
        <title>Genomic Encyclopedia of Archaeal and Bacterial Type Strains, Phase II (KMG-II): from individual species to whole genera.</title>
        <authorList>
            <person name="Goeker M."/>
        </authorList>
    </citation>
    <scope>NUCLEOTIDE SEQUENCE [LARGE SCALE GENOMIC DNA]</scope>
    <source>
        <strain evidence="4 7">DSM 29956</strain>
    </source>
</reference>
<name>A0A1X6Y7N0_9RHOB</name>
<evidence type="ECO:0000313" key="6">
    <source>
        <dbReference type="Proteomes" id="UP000193495"/>
    </source>
</evidence>
<dbReference type="Gene3D" id="1.10.238.10">
    <property type="entry name" value="EF-hand"/>
    <property type="match status" value="1"/>
</dbReference>
<dbReference type="Pfam" id="PF13202">
    <property type="entry name" value="EF-hand_5"/>
    <property type="match status" value="2"/>
</dbReference>
<sequence>MTFTTKSLTAITLAGGLAATGVQAQEATFGMVDVDGDGYLSETELTDAFGEVGLTLLRYDLDGDGQLTPQEIKARNEARVGSEDTDEVPSDVDDILERGRAGNDRDNDDDEDVIEEDEFGETEQPMGDVDEDEGNGSDDEFGNLEENAIDDDEADETDGN</sequence>
<proteinExistence type="predicted"/>
<keyword evidence="2" id="KW-0732">Signal</keyword>
<dbReference type="Proteomes" id="UP000193495">
    <property type="component" value="Unassembled WGS sequence"/>
</dbReference>
<feature type="compositionally biased region" description="Acidic residues" evidence="1">
    <location>
        <begin position="83"/>
        <end position="94"/>
    </location>
</feature>
<reference evidence="5 6" key="1">
    <citation type="submission" date="2017-03" db="EMBL/GenBank/DDBJ databases">
        <authorList>
            <person name="Afonso C.L."/>
            <person name="Miller P.J."/>
            <person name="Scott M.A."/>
            <person name="Spackman E."/>
            <person name="Goraichik I."/>
            <person name="Dimitrov K.M."/>
            <person name="Suarez D.L."/>
            <person name="Swayne D.E."/>
        </authorList>
    </citation>
    <scope>NUCLEOTIDE SEQUENCE [LARGE SCALE GENOMIC DNA]</scope>
    <source>
        <strain evidence="5 6">CECT 8367</strain>
    </source>
</reference>
<dbReference type="SUPFAM" id="SSF47473">
    <property type="entry name" value="EF-hand"/>
    <property type="match status" value="1"/>
</dbReference>
<dbReference type="Proteomes" id="UP000240624">
    <property type="component" value="Unassembled WGS sequence"/>
</dbReference>
<dbReference type="PROSITE" id="PS50222">
    <property type="entry name" value="EF_HAND_2"/>
    <property type="match status" value="1"/>
</dbReference>
<gene>
    <name evidence="4" type="ORF">CLV79_103313</name>
    <name evidence="5" type="ORF">LOS8367_00085</name>
</gene>
<dbReference type="EMBL" id="FWFY01000001">
    <property type="protein sequence ID" value="SLN13134.1"/>
    <property type="molecule type" value="Genomic_DNA"/>
</dbReference>
<accession>A0A1X6Y7N0</accession>
<protein>
    <submittedName>
        <fullName evidence="4 5">EF hand</fullName>
    </submittedName>
</protein>
<dbReference type="InterPro" id="IPR011992">
    <property type="entry name" value="EF-hand-dom_pair"/>
</dbReference>
<dbReference type="InterPro" id="IPR018247">
    <property type="entry name" value="EF_Hand_1_Ca_BS"/>
</dbReference>
<feature type="domain" description="EF-hand" evidence="3">
    <location>
        <begin position="20"/>
        <end position="55"/>
    </location>
</feature>
<dbReference type="InterPro" id="IPR002048">
    <property type="entry name" value="EF_hand_dom"/>
</dbReference>
<feature type="chain" id="PRO_5044568072" evidence="2">
    <location>
        <begin position="25"/>
        <end position="160"/>
    </location>
</feature>
<evidence type="ECO:0000313" key="4">
    <source>
        <dbReference type="EMBL" id="PSK87262.1"/>
    </source>
</evidence>
<evidence type="ECO:0000259" key="3">
    <source>
        <dbReference type="PROSITE" id="PS50222"/>
    </source>
</evidence>
<dbReference type="GO" id="GO:0005509">
    <property type="term" value="F:calcium ion binding"/>
    <property type="evidence" value="ECO:0007669"/>
    <property type="project" value="InterPro"/>
</dbReference>
<evidence type="ECO:0000256" key="1">
    <source>
        <dbReference type="SAM" id="MobiDB-lite"/>
    </source>
</evidence>
<evidence type="ECO:0000256" key="2">
    <source>
        <dbReference type="SAM" id="SignalP"/>
    </source>
</evidence>
<keyword evidence="7" id="KW-1185">Reference proteome</keyword>
<feature type="signal peptide" evidence="2">
    <location>
        <begin position="1"/>
        <end position="24"/>
    </location>
</feature>
<evidence type="ECO:0000313" key="5">
    <source>
        <dbReference type="EMBL" id="SLN13134.1"/>
    </source>
</evidence>
<feature type="compositionally biased region" description="Basic and acidic residues" evidence="1">
    <location>
        <begin position="95"/>
        <end position="105"/>
    </location>
</feature>
<dbReference type="OrthoDB" id="7366896at2"/>
<feature type="compositionally biased region" description="Acidic residues" evidence="1">
    <location>
        <begin position="128"/>
        <end position="160"/>
    </location>
</feature>
<dbReference type="AlphaFoldDB" id="A0A1X6Y7N0"/>
<dbReference type="PROSITE" id="PS00018">
    <property type="entry name" value="EF_HAND_1"/>
    <property type="match status" value="2"/>
</dbReference>
<organism evidence="5 6">
    <name type="scientific">Limimaricola soesokkakensis</name>
    <dbReference type="NCBI Taxonomy" id="1343159"/>
    <lineage>
        <taxon>Bacteria</taxon>
        <taxon>Pseudomonadati</taxon>
        <taxon>Pseudomonadota</taxon>
        <taxon>Alphaproteobacteria</taxon>
        <taxon>Rhodobacterales</taxon>
        <taxon>Paracoccaceae</taxon>
        <taxon>Limimaricola</taxon>
    </lineage>
</organism>
<feature type="compositionally biased region" description="Basic and acidic residues" evidence="1">
    <location>
        <begin position="72"/>
        <end position="82"/>
    </location>
</feature>
<dbReference type="RefSeq" id="WP_085894474.1">
    <property type="nucleotide sequence ID" value="NZ_FWFY01000001.1"/>
</dbReference>
<evidence type="ECO:0000313" key="7">
    <source>
        <dbReference type="Proteomes" id="UP000240624"/>
    </source>
</evidence>
<dbReference type="EMBL" id="PYGB01000003">
    <property type="protein sequence ID" value="PSK87262.1"/>
    <property type="molecule type" value="Genomic_DNA"/>
</dbReference>
<feature type="compositionally biased region" description="Acidic residues" evidence="1">
    <location>
        <begin position="106"/>
        <end position="121"/>
    </location>
</feature>
<feature type="region of interest" description="Disordered" evidence="1">
    <location>
        <begin position="62"/>
        <end position="160"/>
    </location>
</feature>